<keyword evidence="4" id="KW-0997">Cell inner membrane</keyword>
<dbReference type="PANTHER" id="PTHR30012">
    <property type="entry name" value="GENERAL SECRETION PATHWAY PROTEIN"/>
    <property type="match status" value="1"/>
</dbReference>
<reference evidence="11" key="1">
    <citation type="submission" date="2017-09" db="EMBL/GenBank/DDBJ databases">
        <title>Depth-based differentiation of microbial function through sediment-hosted aquifers and enrichment of novel symbionts in the deep terrestrial subsurface.</title>
        <authorList>
            <person name="Probst A.J."/>
            <person name="Ladd B."/>
            <person name="Jarett J.K."/>
            <person name="Geller-Mcgrath D.E."/>
            <person name="Sieber C.M.K."/>
            <person name="Emerson J.B."/>
            <person name="Anantharaman K."/>
            <person name="Thomas B.C."/>
            <person name="Malmstrom R."/>
            <person name="Stieglmeier M."/>
            <person name="Klingl A."/>
            <person name="Woyke T."/>
            <person name="Ryan C.M."/>
            <person name="Banfield J.F."/>
        </authorList>
    </citation>
    <scope>NUCLEOTIDE SEQUENCE [LARGE SCALE GENOMIC DNA]</scope>
</reference>
<evidence type="ECO:0000256" key="8">
    <source>
        <dbReference type="SAM" id="Phobius"/>
    </source>
</evidence>
<dbReference type="InterPro" id="IPR042094">
    <property type="entry name" value="T2SS_GspF_sf"/>
</dbReference>
<evidence type="ECO:0000313" key="10">
    <source>
        <dbReference type="EMBL" id="PJA33012.1"/>
    </source>
</evidence>
<name>A0A2M7WSM8_9BACT</name>
<keyword evidence="3" id="KW-1003">Cell membrane</keyword>
<comment type="subcellular location">
    <subcellularLocation>
        <location evidence="1">Cell inner membrane</location>
        <topology evidence="1">Multi-pass membrane protein</topology>
    </subcellularLocation>
</comment>
<accession>A0A2M7WSM8</accession>
<feature type="domain" description="Type II secretion system protein GspF" evidence="9">
    <location>
        <begin position="273"/>
        <end position="395"/>
    </location>
</feature>
<feature type="transmembrane region" description="Helical" evidence="8">
    <location>
        <begin position="211"/>
        <end position="241"/>
    </location>
</feature>
<dbReference type="Gene3D" id="1.20.81.30">
    <property type="entry name" value="Type II secretion system (T2SS), domain F"/>
    <property type="match status" value="2"/>
</dbReference>
<evidence type="ECO:0000256" key="1">
    <source>
        <dbReference type="ARBA" id="ARBA00004429"/>
    </source>
</evidence>
<feature type="transmembrane region" description="Helical" evidence="8">
    <location>
        <begin position="376"/>
        <end position="400"/>
    </location>
</feature>
<dbReference type="InterPro" id="IPR018076">
    <property type="entry name" value="T2SS_GspF_dom"/>
</dbReference>
<dbReference type="Proteomes" id="UP000230758">
    <property type="component" value="Unassembled WGS sequence"/>
</dbReference>
<evidence type="ECO:0000259" key="9">
    <source>
        <dbReference type="Pfam" id="PF00482"/>
    </source>
</evidence>
<dbReference type="PANTHER" id="PTHR30012:SF0">
    <property type="entry name" value="TYPE II SECRETION SYSTEM PROTEIN F-RELATED"/>
    <property type="match status" value="1"/>
</dbReference>
<evidence type="ECO:0000256" key="4">
    <source>
        <dbReference type="ARBA" id="ARBA00022519"/>
    </source>
</evidence>
<evidence type="ECO:0000256" key="6">
    <source>
        <dbReference type="ARBA" id="ARBA00022989"/>
    </source>
</evidence>
<dbReference type="AlphaFoldDB" id="A0A2M7WSM8"/>
<evidence type="ECO:0000256" key="2">
    <source>
        <dbReference type="ARBA" id="ARBA00005745"/>
    </source>
</evidence>
<protein>
    <recommendedName>
        <fullName evidence="9">Type II secretion system protein GspF domain-containing protein</fullName>
    </recommendedName>
</protein>
<dbReference type="GO" id="GO:0005886">
    <property type="term" value="C:plasma membrane"/>
    <property type="evidence" value="ECO:0007669"/>
    <property type="project" value="UniProtKB-SubCell"/>
</dbReference>
<keyword evidence="5 8" id="KW-0812">Transmembrane</keyword>
<dbReference type="FunFam" id="1.20.81.30:FF:000001">
    <property type="entry name" value="Type II secretion system protein F"/>
    <property type="match status" value="1"/>
</dbReference>
<evidence type="ECO:0000313" key="11">
    <source>
        <dbReference type="Proteomes" id="UP000230758"/>
    </source>
</evidence>
<gene>
    <name evidence="10" type="ORF">CO185_00840</name>
</gene>
<evidence type="ECO:0000256" key="7">
    <source>
        <dbReference type="ARBA" id="ARBA00023136"/>
    </source>
</evidence>
<organism evidence="10 11">
    <name type="scientific">Candidatus Zambryskibacteria bacterium CG_4_9_14_3_um_filter_42_15</name>
    <dbReference type="NCBI Taxonomy" id="1975112"/>
    <lineage>
        <taxon>Bacteria</taxon>
        <taxon>Candidatus Zambryskiibacteriota</taxon>
    </lineage>
</organism>
<evidence type="ECO:0000256" key="3">
    <source>
        <dbReference type="ARBA" id="ARBA00022475"/>
    </source>
</evidence>
<proteinExistence type="inferred from homology"/>
<comment type="caution">
    <text evidence="10">The sequence shown here is derived from an EMBL/GenBank/DDBJ whole genome shotgun (WGS) entry which is preliminary data.</text>
</comment>
<feature type="domain" description="Type II secretion system protein GspF" evidence="9">
    <location>
        <begin position="69"/>
        <end position="192"/>
    </location>
</feature>
<dbReference type="Pfam" id="PF00482">
    <property type="entry name" value="T2SSF"/>
    <property type="match status" value="2"/>
</dbReference>
<keyword evidence="7 8" id="KW-0472">Membrane</keyword>
<feature type="transmembrane region" description="Helical" evidence="8">
    <location>
        <begin position="168"/>
        <end position="191"/>
    </location>
</feature>
<keyword evidence="6 8" id="KW-1133">Transmembrane helix</keyword>
<evidence type="ECO:0000256" key="5">
    <source>
        <dbReference type="ARBA" id="ARBA00022692"/>
    </source>
</evidence>
<comment type="similarity">
    <text evidence="2">Belongs to the GSP F family.</text>
</comment>
<dbReference type="EMBL" id="PFXF01000014">
    <property type="protein sequence ID" value="PJA33012.1"/>
    <property type="molecule type" value="Genomic_DNA"/>
</dbReference>
<dbReference type="InterPro" id="IPR003004">
    <property type="entry name" value="GspF/PilC"/>
</dbReference>
<sequence>MTLYKYKAQDKEGKIYERTIDVEKRFDLYDIIRKEGGTVVSIKEANSSKSFSSLNNLFGGIKTHQKITFAKNLGMMMTAGLAVTRALSVMGKQAKSKTYKKLLSDLEMDVSHGKTLSESLGKQPKVFSQLFVSMVKAGEESGNVSGALGIVSSQMEKSYLLVKKVRGALIYPAVIIFVMIIIGILLLIFMVPTLSATFEGLGVELPLSTRVLIYSSNFLINNILMVLVALIVFATSLTLFLKSRIGRNFSDNLFIHVPVLGLMIKEFESARSARTLSSLLSAGVEIIVALDVTADVLQNHLYKNAIGQARTAIEKGEPMSAVFVANEHLYPLFVGEMVAVGEETGKISEMLMGVADYYEEEVDQKTKNLSTIIEPVLMVIIGIGVGFFAISMLAPTYSLVDYI</sequence>
<dbReference type="PRINTS" id="PR00812">
    <property type="entry name" value="BCTERIALGSPF"/>
</dbReference>